<dbReference type="InterPro" id="IPR007853">
    <property type="entry name" value="Znf_DNL-typ"/>
</dbReference>
<evidence type="ECO:0000259" key="5">
    <source>
        <dbReference type="PROSITE" id="PS51501"/>
    </source>
</evidence>
<dbReference type="PROSITE" id="PS51501">
    <property type="entry name" value="ZF_DNL"/>
    <property type="match status" value="1"/>
</dbReference>
<dbReference type="GO" id="GO:0008270">
    <property type="term" value="F:zinc ion binding"/>
    <property type="evidence" value="ECO:0007669"/>
    <property type="project" value="UniProtKB-KW"/>
</dbReference>
<dbReference type="GO" id="GO:0050821">
    <property type="term" value="P:protein stabilization"/>
    <property type="evidence" value="ECO:0007669"/>
    <property type="project" value="TreeGrafter"/>
</dbReference>
<keyword evidence="8" id="KW-1185">Reference proteome</keyword>
<evidence type="ECO:0000313" key="7">
    <source>
        <dbReference type="EMBL" id="CAX40673.1"/>
    </source>
</evidence>
<dbReference type="KEGG" id="cdu:CD36_71190"/>
<evidence type="ECO:0000256" key="4">
    <source>
        <dbReference type="PROSITE-ProRule" id="PRU00834"/>
    </source>
</evidence>
<dbReference type="Proteomes" id="UP000002605">
    <property type="component" value="Chromosome 7"/>
</dbReference>
<evidence type="ECO:0000313" key="6">
    <source>
        <dbReference type="CGD" id="CAL0000168981"/>
    </source>
</evidence>
<dbReference type="GO" id="GO:0051087">
    <property type="term" value="F:protein-folding chaperone binding"/>
    <property type="evidence" value="ECO:0007669"/>
    <property type="project" value="TreeGrafter"/>
</dbReference>
<evidence type="ECO:0000256" key="2">
    <source>
        <dbReference type="ARBA" id="ARBA00022771"/>
    </source>
</evidence>
<dbReference type="OrthoDB" id="512667at2759"/>
<feature type="domain" description="DNL-type" evidence="5">
    <location>
        <begin position="72"/>
        <end position="169"/>
    </location>
</feature>
<organism evidence="7 8">
    <name type="scientific">Candida dubliniensis (strain CD36 / ATCC MYA-646 / CBS 7987 / NCPF 3949 / NRRL Y-17841)</name>
    <name type="common">Yeast</name>
    <dbReference type="NCBI Taxonomy" id="573826"/>
    <lineage>
        <taxon>Eukaryota</taxon>
        <taxon>Fungi</taxon>
        <taxon>Dikarya</taxon>
        <taxon>Ascomycota</taxon>
        <taxon>Saccharomycotina</taxon>
        <taxon>Pichiomycetes</taxon>
        <taxon>Debaryomycetaceae</taxon>
        <taxon>Candida/Lodderomyces clade</taxon>
        <taxon>Candida</taxon>
    </lineage>
</organism>
<dbReference type="PANTHER" id="PTHR20922:SF13">
    <property type="entry name" value="DNL-TYPE ZINC FINGER PROTEIN"/>
    <property type="match status" value="1"/>
</dbReference>
<keyword evidence="1" id="KW-0479">Metal-binding</keyword>
<dbReference type="GeneID" id="8049306"/>
<gene>
    <name evidence="6" type="ordered locus">Cd36_71190</name>
    <name evidence="7" type="ORF">CD36_71190</name>
</gene>
<dbReference type="GO" id="GO:0030150">
    <property type="term" value="P:protein import into mitochondrial matrix"/>
    <property type="evidence" value="ECO:0007669"/>
    <property type="project" value="TreeGrafter"/>
</dbReference>
<reference evidence="7 8" key="1">
    <citation type="journal article" date="2009" name="Genome Res.">
        <title>Comparative genomics of the fungal pathogens Candida dubliniensis and Candida albicans.</title>
        <authorList>
            <person name="Jackson A.P."/>
            <person name="Gamble J.A."/>
            <person name="Yeomans T."/>
            <person name="Moran G.P."/>
            <person name="Saunders D."/>
            <person name="Harris D."/>
            <person name="Aslett M."/>
            <person name="Barrell J.F."/>
            <person name="Butler G."/>
            <person name="Citiulo F."/>
            <person name="Coleman D.C."/>
            <person name="de Groot P.W.J."/>
            <person name="Goodwin T.J."/>
            <person name="Quail M.A."/>
            <person name="McQuillan J."/>
            <person name="Munro C.A."/>
            <person name="Pain A."/>
            <person name="Poulter R.T."/>
            <person name="Rajandream M.A."/>
            <person name="Renauld H."/>
            <person name="Spiering M.J."/>
            <person name="Tivey A."/>
            <person name="Gow N.A.R."/>
            <person name="Barrell B."/>
            <person name="Sullivan D.J."/>
            <person name="Berriman M."/>
        </authorList>
    </citation>
    <scope>NUCLEOTIDE SEQUENCE [LARGE SCALE GENOMIC DNA]</scope>
    <source>
        <strain evidence="8">CD36 / ATCC MYA-646 / CBS 7987 / NCPF 3949 / NRRL Y-17841</strain>
    </source>
</reference>
<dbReference type="PANTHER" id="PTHR20922">
    <property type="entry name" value="DNL-TYPE ZINC FINGER PROTEIN"/>
    <property type="match status" value="1"/>
</dbReference>
<keyword evidence="3" id="KW-0862">Zinc</keyword>
<dbReference type="InterPro" id="IPR024158">
    <property type="entry name" value="Mt_import_TIM15"/>
</dbReference>
<sequence length="191" mass="21729">MISRIIHPSRLPRVRFTSQLILKSSLIPTITNHLLSFGVSNTKTNTNTKTKTFIRYNTTSTSTSTSALASNPIDKELLLQFTCNICNNRSSHNISKQAYDHGTVVVQCPSCKSRHLIADNLGFMEYNKKFNLEEYLKHHYGQSIETDPKNTVVEFKDIPKELKQKLKDVDNTVEDLQSTEELDLPEPKSTK</sequence>
<dbReference type="eggNOG" id="KOG3277">
    <property type="taxonomic scope" value="Eukaryota"/>
</dbReference>
<keyword evidence="2 4" id="KW-0863">Zinc-finger</keyword>
<evidence type="ECO:0000313" key="8">
    <source>
        <dbReference type="Proteomes" id="UP000002605"/>
    </source>
</evidence>
<dbReference type="EMBL" id="FM992694">
    <property type="protein sequence ID" value="CAX40673.1"/>
    <property type="molecule type" value="Genomic_DNA"/>
</dbReference>
<dbReference type="CGD" id="CAL0000168981">
    <property type="gene designation" value="Cd36_71190"/>
</dbReference>
<evidence type="ECO:0000256" key="3">
    <source>
        <dbReference type="ARBA" id="ARBA00022833"/>
    </source>
</evidence>
<dbReference type="Pfam" id="PF05180">
    <property type="entry name" value="zf-DNL"/>
    <property type="match status" value="1"/>
</dbReference>
<proteinExistence type="predicted"/>
<evidence type="ECO:0000256" key="1">
    <source>
        <dbReference type="ARBA" id="ARBA00022723"/>
    </source>
</evidence>
<dbReference type="GO" id="GO:0006457">
    <property type="term" value="P:protein folding"/>
    <property type="evidence" value="ECO:0007669"/>
    <property type="project" value="TreeGrafter"/>
</dbReference>
<dbReference type="AlphaFoldDB" id="B9WK22"/>
<protein>
    <submittedName>
        <fullName evidence="7">Mitochondrial translocase complex subunit, putative</fullName>
    </submittedName>
</protein>
<dbReference type="VEuPathDB" id="FungiDB:CD36_71190"/>
<dbReference type="HOGENOM" id="CLU_093902_1_0_1"/>
<dbReference type="GO" id="GO:0005739">
    <property type="term" value="C:mitochondrion"/>
    <property type="evidence" value="ECO:0007669"/>
    <property type="project" value="TreeGrafter"/>
</dbReference>
<accession>B9WK22</accession>
<name>B9WK22_CANDC</name>
<dbReference type="RefSeq" id="XP_002421339.1">
    <property type="nucleotide sequence ID" value="XM_002421294.1"/>
</dbReference>